<dbReference type="CDD" id="cd00555">
    <property type="entry name" value="Maf"/>
    <property type="match status" value="1"/>
</dbReference>
<evidence type="ECO:0000256" key="5">
    <source>
        <dbReference type="ARBA" id="ARBA00023080"/>
    </source>
</evidence>
<name>A0A5N3PAM4_9HYPH</name>
<dbReference type="GO" id="GO:0009117">
    <property type="term" value="P:nucleotide metabolic process"/>
    <property type="evidence" value="ECO:0007669"/>
    <property type="project" value="UniProtKB-KW"/>
</dbReference>
<dbReference type="NCBIfam" id="NF002401">
    <property type="entry name" value="PRK01441.1"/>
    <property type="match status" value="1"/>
</dbReference>
<protein>
    <recommendedName>
        <fullName evidence="9">dTTP/UTP pyrophosphatase</fullName>
        <shortName evidence="9">dTTPase/UTPase</shortName>
        <ecNumber evidence="9">3.6.1.9</ecNumber>
    </recommendedName>
    <alternativeName>
        <fullName evidence="9">Nucleoside triphosphate pyrophosphatase</fullName>
    </alternativeName>
    <alternativeName>
        <fullName evidence="9">Nucleotide pyrophosphatase</fullName>
        <shortName evidence="9">Nucleotide PPase</shortName>
    </alternativeName>
</protein>
<dbReference type="Proteomes" id="UP000325684">
    <property type="component" value="Unassembled WGS sequence"/>
</dbReference>
<dbReference type="OrthoDB" id="9807767at2"/>
<comment type="catalytic activity">
    <reaction evidence="6">
        <text>N(7)-methyl-GTP + H2O = N(7)-methyl-GMP + diphosphate + H(+)</text>
        <dbReference type="Rhea" id="RHEA:58744"/>
        <dbReference type="ChEBI" id="CHEBI:15377"/>
        <dbReference type="ChEBI" id="CHEBI:15378"/>
        <dbReference type="ChEBI" id="CHEBI:33019"/>
        <dbReference type="ChEBI" id="CHEBI:58285"/>
        <dbReference type="ChEBI" id="CHEBI:87133"/>
    </reaction>
</comment>
<dbReference type="GO" id="GO:0005737">
    <property type="term" value="C:cytoplasm"/>
    <property type="evidence" value="ECO:0007669"/>
    <property type="project" value="UniProtKB-SubCell"/>
</dbReference>
<evidence type="ECO:0000256" key="3">
    <source>
        <dbReference type="ARBA" id="ARBA00022490"/>
    </source>
</evidence>
<dbReference type="PANTHER" id="PTHR43213:SF5">
    <property type="entry name" value="BIFUNCTIONAL DTTP_UTP PYROPHOSPHATASE_METHYLTRANSFERASE PROTEIN-RELATED"/>
    <property type="match status" value="1"/>
</dbReference>
<comment type="similarity">
    <text evidence="8">Belongs to the Maf family. YceF subfamily.</text>
</comment>
<dbReference type="InterPro" id="IPR029001">
    <property type="entry name" value="ITPase-like_fam"/>
</dbReference>
<dbReference type="PIRSF" id="PIRSF006305">
    <property type="entry name" value="Maf"/>
    <property type="match status" value="1"/>
</dbReference>
<evidence type="ECO:0000256" key="2">
    <source>
        <dbReference type="ARBA" id="ARBA00004496"/>
    </source>
</evidence>
<dbReference type="SUPFAM" id="SSF52972">
    <property type="entry name" value="ITPase-like"/>
    <property type="match status" value="1"/>
</dbReference>
<keyword evidence="4 9" id="KW-0378">Hydrolase</keyword>
<reference evidence="10 11" key="1">
    <citation type="journal article" date="2019" name="Microorganisms">
        <title>Genome Insights into the Novel Species Microvirga brassicacearum, a Rapeseed Endophyte with Biotechnological Potential.</title>
        <authorList>
            <person name="Jimenez-Gomez A."/>
            <person name="Saati-Santamaria Z."/>
            <person name="Igual J.M."/>
            <person name="Rivas R."/>
            <person name="Mateos P.F."/>
            <person name="Garcia-Fraile P."/>
        </authorList>
    </citation>
    <scope>NUCLEOTIDE SEQUENCE [LARGE SCALE GENOMIC DNA]</scope>
    <source>
        <strain evidence="10 11">CDVBN77</strain>
    </source>
</reference>
<sequence>MAPSSWRPKLVLASASPRRLALLQQGGIEPDALLPADVDETPLKSENPRQLAKRLAREKAEIARRAARHSEGLREAFILSADTVVVAGGRILPKAEVVDEAAACLRLLSGRAHRVYTSVCLVTPKDAVRERLVETRVRFKRLSKDEFERYLASGEWRGKAGGYAIQGLAGTFVIKLVGSYSNVVGLPLYETVALLDGEGYPVRFSWLNAA</sequence>
<dbReference type="EC" id="3.6.1.9" evidence="9"/>
<feature type="site" description="Important for substrate specificity" evidence="9">
    <location>
        <position position="18"/>
    </location>
</feature>
<dbReference type="PANTHER" id="PTHR43213">
    <property type="entry name" value="BIFUNCTIONAL DTTP/UTP PYROPHOSPHATASE/METHYLTRANSFERASE PROTEIN-RELATED"/>
    <property type="match status" value="1"/>
</dbReference>
<comment type="catalytic activity">
    <reaction evidence="9">
        <text>dTTP + H2O = dTMP + diphosphate + H(+)</text>
        <dbReference type="Rhea" id="RHEA:28534"/>
        <dbReference type="ChEBI" id="CHEBI:15377"/>
        <dbReference type="ChEBI" id="CHEBI:15378"/>
        <dbReference type="ChEBI" id="CHEBI:33019"/>
        <dbReference type="ChEBI" id="CHEBI:37568"/>
        <dbReference type="ChEBI" id="CHEBI:63528"/>
        <dbReference type="EC" id="3.6.1.9"/>
    </reaction>
</comment>
<dbReference type="Gene3D" id="3.90.950.10">
    <property type="match status" value="1"/>
</dbReference>
<comment type="catalytic activity">
    <reaction evidence="9">
        <text>UTP + H2O = UMP + diphosphate + H(+)</text>
        <dbReference type="Rhea" id="RHEA:29395"/>
        <dbReference type="ChEBI" id="CHEBI:15377"/>
        <dbReference type="ChEBI" id="CHEBI:15378"/>
        <dbReference type="ChEBI" id="CHEBI:33019"/>
        <dbReference type="ChEBI" id="CHEBI:46398"/>
        <dbReference type="ChEBI" id="CHEBI:57865"/>
        <dbReference type="EC" id="3.6.1.9"/>
    </reaction>
</comment>
<evidence type="ECO:0000256" key="4">
    <source>
        <dbReference type="ARBA" id="ARBA00022801"/>
    </source>
</evidence>
<comment type="function">
    <text evidence="7">Nucleoside triphosphate pyrophosphatase that hydrolyzes 7-methyl-GTP (m(7)GTP). May have a dual role in cell division arrest and in preventing the incorporation of modified nucleotides into cellular nucleic acids.</text>
</comment>
<evidence type="ECO:0000313" key="10">
    <source>
        <dbReference type="EMBL" id="KAB0266754.1"/>
    </source>
</evidence>
<accession>A0A5N3PAM4</accession>
<feature type="site" description="Important for substrate specificity" evidence="9">
    <location>
        <position position="83"/>
    </location>
</feature>
<keyword evidence="5 9" id="KW-0546">Nucleotide metabolism</keyword>
<evidence type="ECO:0000256" key="8">
    <source>
        <dbReference type="ARBA" id="ARBA00060749"/>
    </source>
</evidence>
<comment type="cofactor">
    <cofactor evidence="1 9">
        <name>a divalent metal cation</name>
        <dbReference type="ChEBI" id="CHEBI:60240"/>
    </cofactor>
</comment>
<feature type="site" description="Important for substrate specificity" evidence="9">
    <location>
        <position position="166"/>
    </location>
</feature>
<dbReference type="GO" id="GO:0036218">
    <property type="term" value="F:dTTP diphosphatase activity"/>
    <property type="evidence" value="ECO:0007669"/>
    <property type="project" value="RHEA"/>
</dbReference>
<comment type="caution">
    <text evidence="9">Lacks conserved residue(s) required for the propagation of feature annotation.</text>
</comment>
<keyword evidence="3 9" id="KW-0963">Cytoplasm</keyword>
<evidence type="ECO:0000256" key="1">
    <source>
        <dbReference type="ARBA" id="ARBA00001968"/>
    </source>
</evidence>
<dbReference type="NCBIfam" id="TIGR00172">
    <property type="entry name" value="maf"/>
    <property type="match status" value="1"/>
</dbReference>
<dbReference type="HAMAP" id="MF_00528">
    <property type="entry name" value="Maf"/>
    <property type="match status" value="1"/>
</dbReference>
<dbReference type="Pfam" id="PF02545">
    <property type="entry name" value="Maf"/>
    <property type="match status" value="1"/>
</dbReference>
<comment type="subcellular location">
    <subcellularLocation>
        <location evidence="2 9">Cytoplasm</location>
    </subcellularLocation>
</comment>
<evidence type="ECO:0000256" key="7">
    <source>
        <dbReference type="ARBA" id="ARBA00053369"/>
    </source>
</evidence>
<evidence type="ECO:0000256" key="6">
    <source>
        <dbReference type="ARBA" id="ARBA00050213"/>
    </source>
</evidence>
<organism evidence="10 11">
    <name type="scientific">Microvirga brassicacearum</name>
    <dbReference type="NCBI Taxonomy" id="2580413"/>
    <lineage>
        <taxon>Bacteria</taxon>
        <taxon>Pseudomonadati</taxon>
        <taxon>Pseudomonadota</taxon>
        <taxon>Alphaproteobacteria</taxon>
        <taxon>Hyphomicrobiales</taxon>
        <taxon>Methylobacteriaceae</taxon>
        <taxon>Microvirga</taxon>
    </lineage>
</organism>
<dbReference type="FunFam" id="3.90.950.10:FF:000005">
    <property type="entry name" value="7-methyl-GTP pyrophosphatase"/>
    <property type="match status" value="1"/>
</dbReference>
<proteinExistence type="inferred from homology"/>
<dbReference type="AlphaFoldDB" id="A0A5N3PAM4"/>
<evidence type="ECO:0000313" key="11">
    <source>
        <dbReference type="Proteomes" id="UP000325684"/>
    </source>
</evidence>
<dbReference type="RefSeq" id="WP_150944976.1">
    <property type="nucleotide sequence ID" value="NZ_VCMV01000017.1"/>
</dbReference>
<dbReference type="GO" id="GO:0036221">
    <property type="term" value="F:UTP diphosphatase activity"/>
    <property type="evidence" value="ECO:0007669"/>
    <property type="project" value="RHEA"/>
</dbReference>
<feature type="active site" description="Proton acceptor" evidence="9">
    <location>
        <position position="82"/>
    </location>
</feature>
<dbReference type="InterPro" id="IPR003697">
    <property type="entry name" value="Maf-like"/>
</dbReference>
<dbReference type="EMBL" id="VCMV01000017">
    <property type="protein sequence ID" value="KAB0266754.1"/>
    <property type="molecule type" value="Genomic_DNA"/>
</dbReference>
<evidence type="ECO:0000256" key="9">
    <source>
        <dbReference type="HAMAP-Rule" id="MF_00528"/>
    </source>
</evidence>
<keyword evidence="11" id="KW-1185">Reference proteome</keyword>
<comment type="function">
    <text evidence="9">Nucleoside triphosphate pyrophosphatase that hydrolyzes dTTP and UTP. May have a dual role in cell division arrest and in preventing the incorporation of modified nucleotides into cellular nucleic acids.</text>
</comment>
<comment type="caution">
    <text evidence="10">The sequence shown here is derived from an EMBL/GenBank/DDBJ whole genome shotgun (WGS) entry which is preliminary data.</text>
</comment>
<comment type="similarity">
    <text evidence="9">Belongs to the Maf family. YhdE subfamily.</text>
</comment>
<gene>
    <name evidence="10" type="ORF">FEZ63_12545</name>
</gene>